<evidence type="ECO:0000313" key="2">
    <source>
        <dbReference type="EMBL" id="SHG93271.1"/>
    </source>
</evidence>
<evidence type="ECO:0000313" key="3">
    <source>
        <dbReference type="Proteomes" id="UP000242520"/>
    </source>
</evidence>
<dbReference type="PANTHER" id="PTHR38032:SF1">
    <property type="entry name" value="RNA-BINDING PROTEIN KHPB N-TERMINAL DOMAIN-CONTAINING PROTEIN"/>
    <property type="match status" value="1"/>
</dbReference>
<dbReference type="EMBL" id="FQXH01000005">
    <property type="protein sequence ID" value="SHG93271.1"/>
    <property type="molecule type" value="Genomic_DNA"/>
</dbReference>
<dbReference type="PANTHER" id="PTHR38032">
    <property type="entry name" value="POLYMERASE-RELATED"/>
    <property type="match status" value="1"/>
</dbReference>
<dbReference type="Proteomes" id="UP000242520">
    <property type="component" value="Unassembled WGS sequence"/>
</dbReference>
<protein>
    <recommendedName>
        <fullName evidence="1">Flagellar Assembly Protein A N-terminal region domain-containing protein</fullName>
    </recommendedName>
</protein>
<gene>
    <name evidence="2" type="ORF">SAMN02744040_00231</name>
</gene>
<dbReference type="AlphaFoldDB" id="A0A1M5NUQ5"/>
<proteinExistence type="predicted"/>
<feature type="domain" description="Flagellar Assembly Protein A N-terminal region" evidence="1">
    <location>
        <begin position="16"/>
        <end position="184"/>
    </location>
</feature>
<dbReference type="RefSeq" id="WP_072723031.1">
    <property type="nucleotide sequence ID" value="NZ_FQXH01000005.1"/>
</dbReference>
<dbReference type="InterPro" id="IPR005646">
    <property type="entry name" value="FapA"/>
</dbReference>
<name>A0A1M5NUQ5_9FIRM</name>
<evidence type="ECO:0000259" key="1">
    <source>
        <dbReference type="Pfam" id="PF20250"/>
    </source>
</evidence>
<dbReference type="Pfam" id="PF20250">
    <property type="entry name" value="FapA_N"/>
    <property type="match status" value="1"/>
</dbReference>
<dbReference type="OrthoDB" id="9816426at2"/>
<organism evidence="2 3">
    <name type="scientific">Tepidibacter thalassicus DSM 15285</name>
    <dbReference type="NCBI Taxonomy" id="1123350"/>
    <lineage>
        <taxon>Bacteria</taxon>
        <taxon>Bacillati</taxon>
        <taxon>Bacillota</taxon>
        <taxon>Clostridia</taxon>
        <taxon>Peptostreptococcales</taxon>
        <taxon>Peptostreptococcaceae</taxon>
        <taxon>Tepidibacter</taxon>
    </lineage>
</organism>
<dbReference type="InterPro" id="IPR046866">
    <property type="entry name" value="FapA_N"/>
</dbReference>
<dbReference type="InterPro" id="IPR046865">
    <property type="entry name" value="FapA_b_solenoid"/>
</dbReference>
<accession>A0A1M5NUQ5</accession>
<reference evidence="3" key="1">
    <citation type="submission" date="2016-11" db="EMBL/GenBank/DDBJ databases">
        <authorList>
            <person name="Varghese N."/>
            <person name="Submissions S."/>
        </authorList>
    </citation>
    <scope>NUCLEOTIDE SEQUENCE [LARGE SCALE GENOMIC DNA]</scope>
    <source>
        <strain evidence="3">DSM 15285</strain>
    </source>
</reference>
<keyword evidence="3" id="KW-1185">Reference proteome</keyword>
<sequence length="466" mass="51987">MLKDIYKKFEEGELILSVTSDFMKAYLKIKTSKENINLDTQYIIDFLKENNIVYGIDEKVINDTIQRKDFNKLIEVANGLKPVTGENGFIKYYFDINRERKAKIDENGRIDFKELNFVENVKKGQILAEKIPPKEGLDGINLKGEKIKANKGKDVNFKLGKNVKISKDGLKAISTTEGRIEFRDGKISVNTVLDIKGNVDSLTGNIRFNGSILVYGDIKAGFCVESDGDIEVNGVIESATVKANGSLFVKSGIQGSDKNVIFCSGNLICKYIENAKVICEGDIITDFIVHSKIMCGGSIIVNGKKGLIAGGELNARQNIEADIIGSPMGTKTYLEAGVDPKLKIKMKYSLDEKEDIEKKLKILSIAINSYKSLLKKGTLDRKEKNLLLEKLQLCDKLSKRLKILNDTIQRVNCEIKNSEKGVIVVNKKIYPGVEINIGSLTKHIREEIRGSKFYVENKDIVVKSVV</sequence>
<dbReference type="Pfam" id="PF03961">
    <property type="entry name" value="FapA"/>
    <property type="match status" value="1"/>
</dbReference>
<dbReference type="STRING" id="1123350.SAMN02744040_00231"/>